<dbReference type="FunFam" id="1.10.630.10:FF:000006">
    <property type="entry name" value="Cytochrome P450 302a1, mitochondrial"/>
    <property type="match status" value="1"/>
</dbReference>
<dbReference type="Gene3D" id="1.10.630.10">
    <property type="entry name" value="Cytochrome P450"/>
    <property type="match status" value="1"/>
</dbReference>
<evidence type="ECO:0000256" key="6">
    <source>
        <dbReference type="ARBA" id="ARBA00022617"/>
    </source>
</evidence>
<protein>
    <recommendedName>
        <fullName evidence="15">Cytochrome P450</fullName>
    </recommendedName>
</protein>
<evidence type="ECO:0000313" key="13">
    <source>
        <dbReference type="EMBL" id="KAF6217028.1"/>
    </source>
</evidence>
<dbReference type="GO" id="GO:0004497">
    <property type="term" value="F:monooxygenase activity"/>
    <property type="evidence" value="ECO:0007669"/>
    <property type="project" value="UniProtKB-KW"/>
</dbReference>
<reference evidence="13" key="1">
    <citation type="journal article" date="2021" name="Mol. Ecol. Resour.">
        <title>Apolygus lucorum genome provides insights into omnivorousness and mesophyll feeding.</title>
        <authorList>
            <person name="Liu Y."/>
            <person name="Liu H."/>
            <person name="Wang H."/>
            <person name="Huang T."/>
            <person name="Liu B."/>
            <person name="Yang B."/>
            <person name="Yin L."/>
            <person name="Li B."/>
            <person name="Zhang Y."/>
            <person name="Zhang S."/>
            <person name="Jiang F."/>
            <person name="Zhang X."/>
            <person name="Ren Y."/>
            <person name="Wang B."/>
            <person name="Wang S."/>
            <person name="Lu Y."/>
            <person name="Wu K."/>
            <person name="Fan W."/>
            <person name="Wang G."/>
        </authorList>
    </citation>
    <scope>NUCLEOTIDE SEQUENCE</scope>
    <source>
        <strain evidence="13">12Hb</strain>
    </source>
</reference>
<evidence type="ECO:0000256" key="5">
    <source>
        <dbReference type="ARBA" id="ARBA00010617"/>
    </source>
</evidence>
<dbReference type="AlphaFoldDB" id="A0A6A4IYR6"/>
<comment type="caution">
    <text evidence="13">The sequence shown here is derived from an EMBL/GenBank/DDBJ whole genome shotgun (WGS) entry which is preliminary data.</text>
</comment>
<dbReference type="Pfam" id="PF00067">
    <property type="entry name" value="p450"/>
    <property type="match status" value="1"/>
</dbReference>
<comment type="function">
    <text evidence="2">May be involved in the metabolism of insect hormones and in the breakdown of synthetic insecticides.</text>
</comment>
<comment type="subcellular location">
    <subcellularLocation>
        <location evidence="4">Endoplasmic reticulum membrane</location>
        <topology evidence="4">Peripheral membrane protein</topology>
    </subcellularLocation>
    <subcellularLocation>
        <location evidence="3">Microsome membrane</location>
        <topology evidence="3">Peripheral membrane protein</topology>
    </subcellularLocation>
</comment>
<organism evidence="13 14">
    <name type="scientific">Apolygus lucorum</name>
    <name type="common">Small green plant bug</name>
    <name type="synonym">Lygocoris lucorum</name>
    <dbReference type="NCBI Taxonomy" id="248454"/>
    <lineage>
        <taxon>Eukaryota</taxon>
        <taxon>Metazoa</taxon>
        <taxon>Ecdysozoa</taxon>
        <taxon>Arthropoda</taxon>
        <taxon>Hexapoda</taxon>
        <taxon>Insecta</taxon>
        <taxon>Pterygota</taxon>
        <taxon>Neoptera</taxon>
        <taxon>Paraneoptera</taxon>
        <taxon>Hemiptera</taxon>
        <taxon>Heteroptera</taxon>
        <taxon>Panheteroptera</taxon>
        <taxon>Cimicomorpha</taxon>
        <taxon>Miridae</taxon>
        <taxon>Mirini</taxon>
        <taxon>Apolygus</taxon>
    </lineage>
</organism>
<gene>
    <name evidence="13" type="ORF">GE061_001381</name>
</gene>
<sequence>MSLLGRDVRRGLQLVGCCRRRKSCLAPASDDVPCDHYANRPTPVKSYAEVPGPTAAPLLGNTWRFIPYVGNFKISELNKISKRLYKEYGSVVKIEKLLGRPDMVFLYKPSEIEKVFRSEDALPFRPSMPSLDYYKHVLRKDFFSDIGGVIATHGEKWHCFRSRVQQPMLQPRTAKLYVGPIEETADEFVNRISEIRDSSNTVPEDFLNEIHKWSLESIARVALDIKLGCLKEPSAETQELIDSINTFFKSVVVLELKVPFWKLVSTPTWKKFITSLDSIIRISSKHTEAALERLRQKAEDTIEPSLLERVLQQNPNDPKIATILALDMFLVGIDTTSGAIASILYQLSQHQEAQERAYGEVLSILRNQPLTSSSFDRLPYLKACIKETLRLYPVVLGNGRCLTKDTDICGYSIPKGTQIVFQHYAISNSNDYFEDAESFKPERWLAKNNNYHPFASLPFGFGKRMCLGRRFADLELQTLIAKVILSYKVEYNGSKLDYKVTPMFMPSGPLKFTFTDRSSMHNTRNCGPSTTKNEI</sequence>
<keyword evidence="7 11" id="KW-0479">Metal-binding</keyword>
<evidence type="ECO:0000256" key="9">
    <source>
        <dbReference type="ARBA" id="ARBA00023004"/>
    </source>
</evidence>
<dbReference type="SUPFAM" id="SSF48264">
    <property type="entry name" value="Cytochrome P450"/>
    <property type="match status" value="1"/>
</dbReference>
<feature type="binding site" description="axial binding residue" evidence="11">
    <location>
        <position position="466"/>
    </location>
    <ligand>
        <name>heme</name>
        <dbReference type="ChEBI" id="CHEBI:30413"/>
    </ligand>
    <ligandPart>
        <name>Fe</name>
        <dbReference type="ChEBI" id="CHEBI:18248"/>
    </ligandPart>
</feature>
<dbReference type="CDD" id="cd11054">
    <property type="entry name" value="CYP24A1-like"/>
    <property type="match status" value="1"/>
</dbReference>
<evidence type="ECO:0000256" key="2">
    <source>
        <dbReference type="ARBA" id="ARBA00003690"/>
    </source>
</evidence>
<dbReference type="GO" id="GO:0005789">
    <property type="term" value="C:endoplasmic reticulum membrane"/>
    <property type="evidence" value="ECO:0007669"/>
    <property type="project" value="UniProtKB-SubCell"/>
</dbReference>
<evidence type="ECO:0000256" key="1">
    <source>
        <dbReference type="ARBA" id="ARBA00001971"/>
    </source>
</evidence>
<evidence type="ECO:0000256" key="8">
    <source>
        <dbReference type="ARBA" id="ARBA00023002"/>
    </source>
</evidence>
<dbReference type="InterPro" id="IPR001128">
    <property type="entry name" value="Cyt_P450"/>
</dbReference>
<keyword evidence="8 12" id="KW-0560">Oxidoreductase</keyword>
<name>A0A6A4IYR6_APOLU</name>
<keyword evidence="9 11" id="KW-0408">Iron</keyword>
<evidence type="ECO:0000256" key="4">
    <source>
        <dbReference type="ARBA" id="ARBA00004406"/>
    </source>
</evidence>
<dbReference type="InterPro" id="IPR017972">
    <property type="entry name" value="Cyt_P450_CS"/>
</dbReference>
<evidence type="ECO:0008006" key="15">
    <source>
        <dbReference type="Google" id="ProtNLM"/>
    </source>
</evidence>
<dbReference type="InterPro" id="IPR050479">
    <property type="entry name" value="CYP11_CYP27_families"/>
</dbReference>
<dbReference type="InterPro" id="IPR036396">
    <property type="entry name" value="Cyt_P450_sf"/>
</dbReference>
<dbReference type="GO" id="GO:0005506">
    <property type="term" value="F:iron ion binding"/>
    <property type="evidence" value="ECO:0007669"/>
    <property type="project" value="InterPro"/>
</dbReference>
<keyword evidence="14" id="KW-1185">Reference proteome</keyword>
<proteinExistence type="inferred from homology"/>
<dbReference type="PANTHER" id="PTHR24279">
    <property type="entry name" value="CYTOCHROME P450"/>
    <property type="match status" value="1"/>
</dbReference>
<dbReference type="GO" id="GO:0016705">
    <property type="term" value="F:oxidoreductase activity, acting on paired donors, with incorporation or reduction of molecular oxygen"/>
    <property type="evidence" value="ECO:0007669"/>
    <property type="project" value="InterPro"/>
</dbReference>
<evidence type="ECO:0000256" key="3">
    <source>
        <dbReference type="ARBA" id="ARBA00004174"/>
    </source>
</evidence>
<dbReference type="PRINTS" id="PR00385">
    <property type="entry name" value="P450"/>
</dbReference>
<dbReference type="PROSITE" id="PS00086">
    <property type="entry name" value="CYTOCHROME_P450"/>
    <property type="match status" value="1"/>
</dbReference>
<accession>A0A6A4IYR6</accession>
<dbReference type="EMBL" id="WIXP02000001">
    <property type="protein sequence ID" value="KAF6217028.1"/>
    <property type="molecule type" value="Genomic_DNA"/>
</dbReference>
<dbReference type="Proteomes" id="UP000466442">
    <property type="component" value="Linkage Group LG1"/>
</dbReference>
<dbReference type="InterPro" id="IPR002403">
    <property type="entry name" value="Cyt_P450_E_grp-IV"/>
</dbReference>
<dbReference type="PANTHER" id="PTHR24279:SF120">
    <property type="entry name" value="CYTOCHROME P450"/>
    <property type="match status" value="1"/>
</dbReference>
<evidence type="ECO:0000256" key="7">
    <source>
        <dbReference type="ARBA" id="ARBA00022723"/>
    </source>
</evidence>
<dbReference type="OrthoDB" id="3945418at2759"/>
<comment type="cofactor">
    <cofactor evidence="1 11">
        <name>heme</name>
        <dbReference type="ChEBI" id="CHEBI:30413"/>
    </cofactor>
</comment>
<comment type="similarity">
    <text evidence="5 12">Belongs to the cytochrome P450 family.</text>
</comment>
<dbReference type="PRINTS" id="PR00465">
    <property type="entry name" value="EP450IV"/>
</dbReference>
<keyword evidence="10 12" id="KW-0503">Monooxygenase</keyword>
<evidence type="ECO:0000256" key="12">
    <source>
        <dbReference type="RuleBase" id="RU000461"/>
    </source>
</evidence>
<keyword evidence="6 11" id="KW-0349">Heme</keyword>
<evidence type="ECO:0000256" key="10">
    <source>
        <dbReference type="ARBA" id="ARBA00023033"/>
    </source>
</evidence>
<dbReference type="GO" id="GO:0020037">
    <property type="term" value="F:heme binding"/>
    <property type="evidence" value="ECO:0007669"/>
    <property type="project" value="InterPro"/>
</dbReference>
<evidence type="ECO:0000256" key="11">
    <source>
        <dbReference type="PIRSR" id="PIRSR602403-1"/>
    </source>
</evidence>
<evidence type="ECO:0000313" key="14">
    <source>
        <dbReference type="Proteomes" id="UP000466442"/>
    </source>
</evidence>